<keyword evidence="12" id="KW-1185">Reference proteome</keyword>
<dbReference type="Pfam" id="PF02127">
    <property type="entry name" value="Peptidase_M18"/>
    <property type="match status" value="1"/>
</dbReference>
<keyword evidence="8 9" id="KW-0482">Metalloprotease</keyword>
<evidence type="ECO:0000256" key="4">
    <source>
        <dbReference type="ARBA" id="ARBA00022670"/>
    </source>
</evidence>
<dbReference type="GO" id="GO:0006508">
    <property type="term" value="P:proteolysis"/>
    <property type="evidence" value="ECO:0007669"/>
    <property type="project" value="UniProtKB-KW"/>
</dbReference>
<accession>A0A3L7DZF2</accession>
<evidence type="ECO:0000256" key="7">
    <source>
        <dbReference type="ARBA" id="ARBA00022833"/>
    </source>
</evidence>
<dbReference type="SUPFAM" id="SSF101821">
    <property type="entry name" value="Aminopeptidase/glucanase lid domain"/>
    <property type="match status" value="1"/>
</dbReference>
<dbReference type="SUPFAM" id="SSF53187">
    <property type="entry name" value="Zn-dependent exopeptidases"/>
    <property type="match status" value="1"/>
</dbReference>
<comment type="similarity">
    <text evidence="2 9">Belongs to the peptidase M18 family.</text>
</comment>
<dbReference type="InterPro" id="IPR023358">
    <property type="entry name" value="Peptidase_M18_dom2"/>
</dbReference>
<evidence type="ECO:0000256" key="2">
    <source>
        <dbReference type="ARBA" id="ARBA00008290"/>
    </source>
</evidence>
<dbReference type="EMBL" id="QRAN01000012">
    <property type="protein sequence ID" value="RLQ21513.1"/>
    <property type="molecule type" value="Genomic_DNA"/>
</dbReference>
<dbReference type="Gene3D" id="2.30.250.10">
    <property type="entry name" value="Aminopeptidase i, Domain 2"/>
    <property type="match status" value="1"/>
</dbReference>
<dbReference type="GO" id="GO:0005737">
    <property type="term" value="C:cytoplasm"/>
    <property type="evidence" value="ECO:0007669"/>
    <property type="project" value="UniProtKB-ARBA"/>
</dbReference>
<dbReference type="GO" id="GO:0004177">
    <property type="term" value="F:aminopeptidase activity"/>
    <property type="evidence" value="ECO:0007669"/>
    <property type="project" value="UniProtKB-KW"/>
</dbReference>
<dbReference type="GO" id="GO:0008237">
    <property type="term" value="F:metallopeptidase activity"/>
    <property type="evidence" value="ECO:0007669"/>
    <property type="project" value="UniProtKB-KW"/>
</dbReference>
<comment type="caution">
    <text evidence="11">The sequence shown here is derived from an EMBL/GenBank/DDBJ whole genome shotgun (WGS) entry which is preliminary data.</text>
</comment>
<evidence type="ECO:0000256" key="5">
    <source>
        <dbReference type="ARBA" id="ARBA00022723"/>
    </source>
</evidence>
<name>A0A3L7DZF2_9GAMM</name>
<keyword evidence="3 9" id="KW-0031">Aminopeptidase</keyword>
<evidence type="ECO:0000256" key="1">
    <source>
        <dbReference type="ARBA" id="ARBA00001947"/>
    </source>
</evidence>
<proteinExistence type="inferred from homology"/>
<dbReference type="AlphaFoldDB" id="A0A3L7DZF2"/>
<evidence type="ECO:0000313" key="11">
    <source>
        <dbReference type="EMBL" id="RLQ21513.1"/>
    </source>
</evidence>
<reference evidence="11 12" key="1">
    <citation type="submission" date="2018-07" db="EMBL/GenBank/DDBJ databases">
        <title>Halioglobus sp. genome submission.</title>
        <authorList>
            <person name="Ye M.-Q."/>
            <person name="Du Z.-J."/>
        </authorList>
    </citation>
    <scope>NUCLEOTIDE SEQUENCE [LARGE SCALE GENOMIC DNA]</scope>
    <source>
        <strain evidence="11 12">U0301</strain>
    </source>
</reference>
<evidence type="ECO:0000256" key="9">
    <source>
        <dbReference type="RuleBase" id="RU004386"/>
    </source>
</evidence>
<dbReference type="PANTHER" id="PTHR28570">
    <property type="entry name" value="ASPARTYL AMINOPEPTIDASE"/>
    <property type="match status" value="1"/>
</dbReference>
<dbReference type="OrthoDB" id="5288740at2"/>
<dbReference type="CDD" id="cd05658">
    <property type="entry name" value="M18_DAP"/>
    <property type="match status" value="1"/>
</dbReference>
<dbReference type="InterPro" id="IPR001948">
    <property type="entry name" value="Peptidase_M18"/>
</dbReference>
<keyword evidence="7 9" id="KW-0862">Zinc</keyword>
<dbReference type="EC" id="3.4.11.-" evidence="10"/>
<dbReference type="Gene3D" id="3.40.630.10">
    <property type="entry name" value="Zn peptidases"/>
    <property type="match status" value="1"/>
</dbReference>
<evidence type="ECO:0000256" key="8">
    <source>
        <dbReference type="ARBA" id="ARBA00023049"/>
    </source>
</evidence>
<dbReference type="RefSeq" id="WP_117954988.1">
    <property type="nucleotide sequence ID" value="NZ_QRAN01000012.1"/>
</dbReference>
<keyword evidence="4 9" id="KW-0645">Protease</keyword>
<protein>
    <recommendedName>
        <fullName evidence="10">M18 family aminopeptidase</fullName>
        <ecNumber evidence="10">3.4.11.-</ecNumber>
    </recommendedName>
</protein>
<evidence type="ECO:0000256" key="3">
    <source>
        <dbReference type="ARBA" id="ARBA00022438"/>
    </source>
</evidence>
<evidence type="ECO:0000256" key="6">
    <source>
        <dbReference type="ARBA" id="ARBA00022801"/>
    </source>
</evidence>
<keyword evidence="6 9" id="KW-0378">Hydrolase</keyword>
<dbReference type="PANTHER" id="PTHR28570:SF3">
    <property type="entry name" value="ASPARTYL AMINOPEPTIDASE"/>
    <property type="match status" value="1"/>
</dbReference>
<evidence type="ECO:0000256" key="10">
    <source>
        <dbReference type="RuleBase" id="RU004387"/>
    </source>
</evidence>
<evidence type="ECO:0000313" key="12">
    <source>
        <dbReference type="Proteomes" id="UP000265509"/>
    </source>
</evidence>
<gene>
    <name evidence="11" type="ORF">DWB85_12195</name>
</gene>
<sequence>MSEQQQFNGELCEFLGTATTPFHAVAEMARQLEASGYRRLAEDSEWQLRAGERYYVTRNGSSIVAFGIGSESGPAAGLRMVGAHTDSPCLMVKPSPERNLHGYYQLGVEVYGGALLNPWFDRDLSLAGRVSYQCEAGELRTALVDFRRPVAIIPSLAIHLDREANKNRSVNPQQDIPPILCQLDTEEATDFRELLRAQLLAEHADSAVEKVLDYELCFYDTQPAAVIGLNGDFIASARLDNLLSCFTGMRALQQWDGHSSVLLVCNDHEEVGSLSTSGAQGPLLESVLKRIAGERTAYAALTERSMMISADNAHGIHPNYADRHDENHSPILNRGPVIKINANQRYASNSETTGLYRMLAAKEGVPVQSFVVRTDMACGSTIGPITAGGIGVKTLDIGVPTFGMHSIRELAGTSDACNLARVLQRFYNYRGSLNAS</sequence>
<dbReference type="GO" id="GO:0008270">
    <property type="term" value="F:zinc ion binding"/>
    <property type="evidence" value="ECO:0007669"/>
    <property type="project" value="InterPro"/>
</dbReference>
<dbReference type="FunFam" id="2.30.250.10:FF:000003">
    <property type="entry name" value="Probable M18 family aminopeptidase 2"/>
    <property type="match status" value="1"/>
</dbReference>
<keyword evidence="5 9" id="KW-0479">Metal-binding</keyword>
<comment type="cofactor">
    <cofactor evidence="1 10">
        <name>Zn(2+)</name>
        <dbReference type="ChEBI" id="CHEBI:29105"/>
    </cofactor>
</comment>
<dbReference type="PRINTS" id="PR00932">
    <property type="entry name" value="AMINO1PTASE"/>
</dbReference>
<dbReference type="NCBIfam" id="NF002759">
    <property type="entry name" value="PRK02813.1"/>
    <property type="match status" value="1"/>
</dbReference>
<dbReference type="Proteomes" id="UP000265509">
    <property type="component" value="Unassembled WGS sequence"/>
</dbReference>
<organism evidence="11 12">
    <name type="scientific">Seongchinamella sediminis</name>
    <dbReference type="NCBI Taxonomy" id="2283635"/>
    <lineage>
        <taxon>Bacteria</taxon>
        <taxon>Pseudomonadati</taxon>
        <taxon>Pseudomonadota</taxon>
        <taxon>Gammaproteobacteria</taxon>
        <taxon>Cellvibrionales</taxon>
        <taxon>Halieaceae</taxon>
        <taxon>Seongchinamella</taxon>
    </lineage>
</organism>